<evidence type="ECO:0000313" key="2">
    <source>
        <dbReference type="Proteomes" id="UP000254633"/>
    </source>
</evidence>
<proteinExistence type="predicted"/>
<organism evidence="1 2">
    <name type="scientific">Salmonella diarizonae</name>
    <dbReference type="NCBI Taxonomy" id="59204"/>
    <lineage>
        <taxon>Bacteria</taxon>
        <taxon>Pseudomonadati</taxon>
        <taxon>Pseudomonadota</taxon>
        <taxon>Gammaproteobacteria</taxon>
        <taxon>Enterobacterales</taxon>
        <taxon>Enterobacteriaceae</taxon>
        <taxon>Salmonella</taxon>
    </lineage>
</organism>
<protein>
    <submittedName>
        <fullName evidence="1">Uncharacterized protein</fullName>
    </submittedName>
</protein>
<dbReference type="Proteomes" id="UP000254633">
    <property type="component" value="Unassembled WGS sequence"/>
</dbReference>
<accession>A0A379U292</accession>
<evidence type="ECO:0000313" key="1">
    <source>
        <dbReference type="EMBL" id="SUG56813.1"/>
    </source>
</evidence>
<sequence>MLLASGQQETIIFIRMENKSIFFLTVCFPHLELNVTESDKICAVAHIITYWLQKEIDNSHREK</sequence>
<dbReference type="EMBL" id="UGXH01000003">
    <property type="protein sequence ID" value="SUG56813.1"/>
    <property type="molecule type" value="Genomic_DNA"/>
</dbReference>
<dbReference type="AlphaFoldDB" id="A0A379U292"/>
<gene>
    <name evidence="1" type="ORF">NCTC10060_04001</name>
</gene>
<name>A0A379U292_SALDZ</name>
<reference evidence="1 2" key="1">
    <citation type="submission" date="2018-06" db="EMBL/GenBank/DDBJ databases">
        <authorList>
            <consortium name="Pathogen Informatics"/>
            <person name="Doyle S."/>
        </authorList>
    </citation>
    <scope>NUCLEOTIDE SEQUENCE [LARGE SCALE GENOMIC DNA]</scope>
    <source>
        <strain evidence="1 2">NCTC10060</strain>
    </source>
</reference>